<reference evidence="1" key="1">
    <citation type="journal article" date="2014" name="Nat. Commun.">
        <title>The tobacco genome sequence and its comparison with those of tomato and potato.</title>
        <authorList>
            <person name="Sierro N."/>
            <person name="Battey J.N."/>
            <person name="Ouadi S."/>
            <person name="Bakaher N."/>
            <person name="Bovet L."/>
            <person name="Willig A."/>
            <person name="Goepfert S."/>
            <person name="Peitsch M.C."/>
            <person name="Ivanov N.V."/>
        </authorList>
    </citation>
    <scope>NUCLEOTIDE SEQUENCE [LARGE SCALE GENOMIC DNA]</scope>
</reference>
<dbReference type="PaxDb" id="4097-A0A1S4CVI5"/>
<dbReference type="InterPro" id="IPR012862">
    <property type="entry name" value="DUF1635"/>
</dbReference>
<dbReference type="Pfam" id="PF07795">
    <property type="entry name" value="DUF1635"/>
    <property type="match status" value="1"/>
</dbReference>
<gene>
    <name evidence="2" type="primary">LOC107823156</name>
</gene>
<dbReference type="STRING" id="4097.A0A1S4CVI5"/>
<dbReference type="KEGG" id="nta:107823156"/>
<name>A0A1S4CVI5_TOBAC</name>
<protein>
    <submittedName>
        <fullName evidence="2">Uncharacterized protein isoform X1</fullName>
    </submittedName>
</protein>
<accession>A0A1S4CVI5</accession>
<dbReference type="PANTHER" id="PTHR33431">
    <property type="entry name" value="ENABLED-LIKE PROTEIN (DUF1635)"/>
    <property type="match status" value="1"/>
</dbReference>
<organism evidence="1 2">
    <name type="scientific">Nicotiana tabacum</name>
    <name type="common">Common tobacco</name>
    <dbReference type="NCBI Taxonomy" id="4097"/>
    <lineage>
        <taxon>Eukaryota</taxon>
        <taxon>Viridiplantae</taxon>
        <taxon>Streptophyta</taxon>
        <taxon>Embryophyta</taxon>
        <taxon>Tracheophyta</taxon>
        <taxon>Spermatophyta</taxon>
        <taxon>Magnoliopsida</taxon>
        <taxon>eudicotyledons</taxon>
        <taxon>Gunneridae</taxon>
        <taxon>Pentapetalae</taxon>
        <taxon>asterids</taxon>
        <taxon>lamiids</taxon>
        <taxon>Solanales</taxon>
        <taxon>Solanaceae</taxon>
        <taxon>Nicotianoideae</taxon>
        <taxon>Nicotianeae</taxon>
        <taxon>Nicotiana</taxon>
    </lineage>
</organism>
<proteinExistence type="predicted"/>
<dbReference type="OMA" id="MEESSHM"/>
<sequence>MEQLDSLWIYQETPEEMRQKLLYTSLELEKLKMEASEEKRKNNEYVKQLIQLTKMAYQERDEARDQLQKLVNKINQADLLNTPSQIQVDCSIFKVTKANSSTIESNSLTETYNYQSQNSSPVESFLDAVTSPELSNINVADSNAMPFVNHPLVPVSYTVVPQEMAKVDLDLASLAIESLVKGKTLPQQGKFLQAVLESGPLLQTLLVAGPLPRWRNPPQFQPLHIPPVSIKGCEAGIVTQNNAANSSHLVLPLNPQPYFEMTCGSSQMLSPYLGYQRLVSAGENCNSFVHLDKRQRLQ</sequence>
<reference evidence="2" key="2">
    <citation type="submission" date="2025-08" db="UniProtKB">
        <authorList>
            <consortium name="RefSeq"/>
        </authorList>
    </citation>
    <scope>IDENTIFICATION</scope>
</reference>
<dbReference type="OrthoDB" id="778241at2759"/>
<dbReference type="RefSeq" id="XP_016505242.1">
    <property type="nucleotide sequence ID" value="XM_016649756.1"/>
</dbReference>
<keyword evidence="1" id="KW-1185">Reference proteome</keyword>
<dbReference type="GeneID" id="107823156"/>
<evidence type="ECO:0000313" key="1">
    <source>
        <dbReference type="Proteomes" id="UP000790787"/>
    </source>
</evidence>
<dbReference type="Proteomes" id="UP000790787">
    <property type="component" value="Chromosome 17"/>
</dbReference>
<evidence type="ECO:0000313" key="2">
    <source>
        <dbReference type="RefSeq" id="XP_016505242.1"/>
    </source>
</evidence>
<dbReference type="AlphaFoldDB" id="A0A1S4CVI5"/>
<dbReference type="PANTHER" id="PTHR33431:SF12">
    <property type="entry name" value="HIGH MOBILITY GROUP BOX PROTEIN, PUTATIVE (DUF1635)-RELATED"/>
    <property type="match status" value="1"/>
</dbReference>